<proteinExistence type="predicted"/>
<name>A0ABW7G9W2_9BURK</name>
<sequence length="49" mass="5404">MIEAVLPSLIQRSLHLGGEDSAMLNIGTMLNHLLQRTASPAAERRRYGD</sequence>
<accession>A0ABW7G9W2</accession>
<comment type="caution">
    <text evidence="1">The sequence shown here is derived from an EMBL/GenBank/DDBJ whole genome shotgun (WGS) entry which is preliminary data.</text>
</comment>
<reference evidence="1 2" key="1">
    <citation type="submission" date="2024-09" db="EMBL/GenBank/DDBJ databases">
        <title>Novel species of the genus Pelomonas and Roseateles isolated from streams.</title>
        <authorList>
            <person name="Lu H."/>
        </authorList>
    </citation>
    <scope>NUCLEOTIDE SEQUENCE [LARGE SCALE GENOMIC DNA]</scope>
    <source>
        <strain evidence="1 2">BYS96W</strain>
    </source>
</reference>
<protein>
    <submittedName>
        <fullName evidence="1">Uncharacterized protein</fullName>
    </submittedName>
</protein>
<organism evidence="1 2">
    <name type="scientific">Pelomonas nitida</name>
    <dbReference type="NCBI Taxonomy" id="3299027"/>
    <lineage>
        <taxon>Bacteria</taxon>
        <taxon>Pseudomonadati</taxon>
        <taxon>Pseudomonadota</taxon>
        <taxon>Betaproteobacteria</taxon>
        <taxon>Burkholderiales</taxon>
        <taxon>Sphaerotilaceae</taxon>
        <taxon>Roseateles</taxon>
    </lineage>
</organism>
<evidence type="ECO:0000313" key="2">
    <source>
        <dbReference type="Proteomes" id="UP001606305"/>
    </source>
</evidence>
<dbReference type="RefSeq" id="WP_394489821.1">
    <property type="nucleotide sequence ID" value="NZ_JBIGIA010000014.1"/>
</dbReference>
<dbReference type="Proteomes" id="UP001606305">
    <property type="component" value="Unassembled WGS sequence"/>
</dbReference>
<dbReference type="EMBL" id="JBIGIA010000014">
    <property type="protein sequence ID" value="MFG6458642.1"/>
    <property type="molecule type" value="Genomic_DNA"/>
</dbReference>
<keyword evidence="2" id="KW-1185">Reference proteome</keyword>
<gene>
    <name evidence="1" type="ORF">ACG00X_17510</name>
</gene>
<evidence type="ECO:0000313" key="1">
    <source>
        <dbReference type="EMBL" id="MFG6458642.1"/>
    </source>
</evidence>